<proteinExistence type="inferred from homology"/>
<dbReference type="PANTHER" id="PTHR10491:SF4">
    <property type="entry name" value="METHIONINE ADENOSYLTRANSFERASE 2 SUBUNIT BETA"/>
    <property type="match status" value="1"/>
</dbReference>
<dbReference type="PANTHER" id="PTHR10491">
    <property type="entry name" value="DTDP-4-DEHYDRORHAMNOSE REDUCTASE"/>
    <property type="match status" value="1"/>
</dbReference>
<dbReference type="UniPathway" id="UPA00124"/>
<evidence type="ECO:0000313" key="9">
    <source>
        <dbReference type="Proteomes" id="UP000199559"/>
    </source>
</evidence>
<dbReference type="GO" id="GO:0019305">
    <property type="term" value="P:dTDP-rhamnose biosynthetic process"/>
    <property type="evidence" value="ECO:0007669"/>
    <property type="project" value="UniProtKB-UniPathway"/>
</dbReference>
<evidence type="ECO:0000256" key="1">
    <source>
        <dbReference type="ARBA" id="ARBA00004781"/>
    </source>
</evidence>
<dbReference type="NCBIfam" id="TIGR01214">
    <property type="entry name" value="rmlD"/>
    <property type="match status" value="1"/>
</dbReference>
<keyword evidence="9" id="KW-1185">Reference proteome</keyword>
<dbReference type="SUPFAM" id="SSF51735">
    <property type="entry name" value="NAD(P)-binding Rossmann-fold domains"/>
    <property type="match status" value="1"/>
</dbReference>
<comment type="catalytic activity">
    <reaction evidence="5">
        <text>dTDP-beta-L-rhamnose + NADP(+) = dTDP-4-dehydro-beta-L-rhamnose + NADPH + H(+)</text>
        <dbReference type="Rhea" id="RHEA:21796"/>
        <dbReference type="ChEBI" id="CHEBI:15378"/>
        <dbReference type="ChEBI" id="CHEBI:57510"/>
        <dbReference type="ChEBI" id="CHEBI:57783"/>
        <dbReference type="ChEBI" id="CHEBI:58349"/>
        <dbReference type="ChEBI" id="CHEBI:62830"/>
        <dbReference type="EC" id="1.1.1.133"/>
    </reaction>
</comment>
<evidence type="ECO:0000256" key="5">
    <source>
        <dbReference type="ARBA" id="ARBA00048200"/>
    </source>
</evidence>
<dbReference type="GO" id="GO:0008831">
    <property type="term" value="F:dTDP-4-dehydrorhamnose reductase activity"/>
    <property type="evidence" value="ECO:0007669"/>
    <property type="project" value="UniProtKB-EC"/>
</dbReference>
<dbReference type="Proteomes" id="UP000199559">
    <property type="component" value="Unassembled WGS sequence"/>
</dbReference>
<comment type="function">
    <text evidence="6">Catalyzes the reduction of dTDP-6-deoxy-L-lyxo-4-hexulose to yield dTDP-L-rhamnose.</text>
</comment>
<name>A0A1I3JP55_9FLAO</name>
<dbReference type="EMBL" id="FORM01000001">
    <property type="protein sequence ID" value="SFI61685.1"/>
    <property type="molecule type" value="Genomic_DNA"/>
</dbReference>
<accession>A0A1I3JP55</accession>
<sequence>MINILVTGGNGQLATCIKDIESNHSNLNFIYANSEQLNIADFNAVQQFFNDQFFHYCINCAAYTAVDKAESDQENAKNVNVLGSKNLAIVCAEKKATLIQVSTDFVFNGEKSFAYTETDETDPTGVYGVTKLEGEREVAKNIEQHFIIRTSWLYSENGNNFMKTMINLSQNRDLLNIVADQIGTPTYATDLAQAILKIITTNNTQYGIYHYSNEGVASWYDFAKAIFEESNIYIKVLPIKSEAYPTPARRPHFSVLDKTKIKTNLQIEIPHWRDSLRKAIVKNNE</sequence>
<protein>
    <recommendedName>
        <fullName evidence="4 6">dTDP-4-dehydrorhamnose reductase</fullName>
        <ecNumber evidence="3 6">1.1.1.133</ecNumber>
    </recommendedName>
</protein>
<reference evidence="9" key="1">
    <citation type="submission" date="2016-10" db="EMBL/GenBank/DDBJ databases">
        <authorList>
            <person name="Varghese N."/>
            <person name="Submissions S."/>
        </authorList>
    </citation>
    <scope>NUCLEOTIDE SEQUENCE [LARGE SCALE GENOMIC DNA]</scope>
    <source>
        <strain evidence="9">DSM 28881</strain>
    </source>
</reference>
<comment type="pathway">
    <text evidence="1 6">Carbohydrate biosynthesis; dTDP-L-rhamnose biosynthesis.</text>
</comment>
<dbReference type="Gene3D" id="3.90.25.10">
    <property type="entry name" value="UDP-galactose 4-epimerase, domain 1"/>
    <property type="match status" value="1"/>
</dbReference>
<evidence type="ECO:0000256" key="3">
    <source>
        <dbReference type="ARBA" id="ARBA00012929"/>
    </source>
</evidence>
<keyword evidence="6" id="KW-0560">Oxidoreductase</keyword>
<dbReference type="EC" id="1.1.1.133" evidence="3 6"/>
<dbReference type="Pfam" id="PF04321">
    <property type="entry name" value="RmlD_sub_bind"/>
    <property type="match status" value="1"/>
</dbReference>
<keyword evidence="6" id="KW-0521">NADP</keyword>
<evidence type="ECO:0000256" key="4">
    <source>
        <dbReference type="ARBA" id="ARBA00017099"/>
    </source>
</evidence>
<dbReference type="InterPro" id="IPR036291">
    <property type="entry name" value="NAD(P)-bd_dom_sf"/>
</dbReference>
<feature type="domain" description="RmlD-like substrate binding" evidence="7">
    <location>
        <begin position="3"/>
        <end position="281"/>
    </location>
</feature>
<dbReference type="Gene3D" id="3.40.50.720">
    <property type="entry name" value="NAD(P)-binding Rossmann-like Domain"/>
    <property type="match status" value="1"/>
</dbReference>
<evidence type="ECO:0000256" key="6">
    <source>
        <dbReference type="RuleBase" id="RU364082"/>
    </source>
</evidence>
<dbReference type="STRING" id="1144750.SAMN05443431_101478"/>
<evidence type="ECO:0000259" key="7">
    <source>
        <dbReference type="Pfam" id="PF04321"/>
    </source>
</evidence>
<dbReference type="GO" id="GO:0005829">
    <property type="term" value="C:cytosol"/>
    <property type="evidence" value="ECO:0007669"/>
    <property type="project" value="TreeGrafter"/>
</dbReference>
<evidence type="ECO:0000256" key="2">
    <source>
        <dbReference type="ARBA" id="ARBA00010944"/>
    </source>
</evidence>
<gene>
    <name evidence="8" type="ORF">SAMN05443431_101478</name>
</gene>
<comment type="similarity">
    <text evidence="2 6">Belongs to the dTDP-4-dehydrorhamnose reductase family.</text>
</comment>
<dbReference type="CDD" id="cd05254">
    <property type="entry name" value="dTDP_HR_like_SDR_e"/>
    <property type="match status" value="1"/>
</dbReference>
<dbReference type="RefSeq" id="WP_090837145.1">
    <property type="nucleotide sequence ID" value="NZ_FORM01000001.1"/>
</dbReference>
<dbReference type="AlphaFoldDB" id="A0A1I3JP55"/>
<dbReference type="InterPro" id="IPR005913">
    <property type="entry name" value="dTDP_dehydrorham_reduct"/>
</dbReference>
<dbReference type="InterPro" id="IPR029903">
    <property type="entry name" value="RmlD-like-bd"/>
</dbReference>
<organism evidence="8 9">
    <name type="scientific">Olleya namhaensis</name>
    <dbReference type="NCBI Taxonomy" id="1144750"/>
    <lineage>
        <taxon>Bacteria</taxon>
        <taxon>Pseudomonadati</taxon>
        <taxon>Bacteroidota</taxon>
        <taxon>Flavobacteriia</taxon>
        <taxon>Flavobacteriales</taxon>
        <taxon>Flavobacteriaceae</taxon>
    </lineage>
</organism>
<evidence type="ECO:0000313" key="8">
    <source>
        <dbReference type="EMBL" id="SFI61685.1"/>
    </source>
</evidence>